<accession>X1CMS0</accession>
<name>X1CMS0_9ZZZZ</name>
<sequence>MLSGCCAISDEVQITSVINGFSNALSNQNWDKARSYCFYGSGSYNNVINLENVVAQLSSMIENVTLDYFSFL</sequence>
<proteinExistence type="predicted"/>
<comment type="caution">
    <text evidence="1">The sequence shown here is derived from an EMBL/GenBank/DDBJ whole genome shotgun (WGS) entry which is preliminary data.</text>
</comment>
<organism evidence="1">
    <name type="scientific">marine sediment metagenome</name>
    <dbReference type="NCBI Taxonomy" id="412755"/>
    <lineage>
        <taxon>unclassified sequences</taxon>
        <taxon>metagenomes</taxon>
        <taxon>ecological metagenomes</taxon>
    </lineage>
</organism>
<dbReference type="AlphaFoldDB" id="X1CMS0"/>
<reference evidence="1" key="1">
    <citation type="journal article" date="2014" name="Front. Microbiol.">
        <title>High frequency of phylogenetically diverse reductive dehalogenase-homologous genes in deep subseafloor sedimentary metagenomes.</title>
        <authorList>
            <person name="Kawai M."/>
            <person name="Futagami T."/>
            <person name="Toyoda A."/>
            <person name="Takaki Y."/>
            <person name="Nishi S."/>
            <person name="Hori S."/>
            <person name="Arai W."/>
            <person name="Tsubouchi T."/>
            <person name="Morono Y."/>
            <person name="Uchiyama I."/>
            <person name="Ito T."/>
            <person name="Fujiyama A."/>
            <person name="Inagaki F."/>
            <person name="Takami H."/>
        </authorList>
    </citation>
    <scope>NUCLEOTIDE SEQUENCE</scope>
    <source>
        <strain evidence="1">Expedition CK06-06</strain>
    </source>
</reference>
<gene>
    <name evidence="1" type="ORF">S01H4_62887</name>
</gene>
<dbReference type="EMBL" id="BART01037657">
    <property type="protein sequence ID" value="GAH09741.1"/>
    <property type="molecule type" value="Genomic_DNA"/>
</dbReference>
<protein>
    <submittedName>
        <fullName evidence="1">Uncharacterized protein</fullName>
    </submittedName>
</protein>
<evidence type="ECO:0000313" key="1">
    <source>
        <dbReference type="EMBL" id="GAH09741.1"/>
    </source>
</evidence>